<reference evidence="4 5" key="1">
    <citation type="submission" date="2019-02" db="EMBL/GenBank/DDBJ databases">
        <title>Deep-cultivation of Planctomycetes and their phenomic and genomic characterization uncovers novel biology.</title>
        <authorList>
            <person name="Wiegand S."/>
            <person name="Jogler M."/>
            <person name="Boedeker C."/>
            <person name="Pinto D."/>
            <person name="Vollmers J."/>
            <person name="Rivas-Marin E."/>
            <person name="Kohn T."/>
            <person name="Peeters S.H."/>
            <person name="Heuer A."/>
            <person name="Rast P."/>
            <person name="Oberbeckmann S."/>
            <person name="Bunk B."/>
            <person name="Jeske O."/>
            <person name="Meyerdierks A."/>
            <person name="Storesund J.E."/>
            <person name="Kallscheuer N."/>
            <person name="Luecker S."/>
            <person name="Lage O.M."/>
            <person name="Pohl T."/>
            <person name="Merkel B.J."/>
            <person name="Hornburger P."/>
            <person name="Mueller R.-W."/>
            <person name="Bruemmer F."/>
            <person name="Labrenz M."/>
            <person name="Spormann A.M."/>
            <person name="Op Den Camp H."/>
            <person name="Overmann J."/>
            <person name="Amann R."/>
            <person name="Jetten M.S.M."/>
            <person name="Mascher T."/>
            <person name="Medema M.H."/>
            <person name="Devos D.P."/>
            <person name="Kaster A.-K."/>
            <person name="Ovreas L."/>
            <person name="Rohde M."/>
            <person name="Galperin M.Y."/>
            <person name="Jogler C."/>
        </authorList>
    </citation>
    <scope>NUCLEOTIDE SEQUENCE [LARGE SCALE GENOMIC DNA]</scope>
    <source>
        <strain evidence="4 5">Pla22</strain>
    </source>
</reference>
<keyword evidence="2" id="KW-1133">Transmembrane helix</keyword>
<feature type="domain" description="TadE-like" evidence="3">
    <location>
        <begin position="18"/>
        <end position="60"/>
    </location>
</feature>
<gene>
    <name evidence="4" type="ORF">Pla22_49420</name>
</gene>
<dbReference type="EMBL" id="SJPI01000003">
    <property type="protein sequence ID" value="TWT49741.1"/>
    <property type="molecule type" value="Genomic_DNA"/>
</dbReference>
<evidence type="ECO:0000259" key="3">
    <source>
        <dbReference type="Pfam" id="PF07811"/>
    </source>
</evidence>
<feature type="transmembrane region" description="Helical" evidence="2">
    <location>
        <begin position="20"/>
        <end position="39"/>
    </location>
</feature>
<sequence>MNCNFVASQVRRPHHRTGAAAVEFAMAMLVLVVTVFGGIEITRVAMLRHSIDHAAYVASRAAIVPGASSAEVIDSAHAHLSKLGIVNGDVTVNPAVIGEDTSEVQVIVTIPVADNSFVLPRYVTGNLSGQSTLMTERSPMQMASTLPTPPPPPPADPPSEDPPSDDPPSGDPPSDDPPADDPPAEEPSPPPPPPPPPPML</sequence>
<protein>
    <submittedName>
        <fullName evidence="4">TadE-like protein</fullName>
    </submittedName>
</protein>
<dbReference type="PRINTS" id="PR01217">
    <property type="entry name" value="PRICHEXTENSN"/>
</dbReference>
<evidence type="ECO:0000313" key="5">
    <source>
        <dbReference type="Proteomes" id="UP000316598"/>
    </source>
</evidence>
<feature type="region of interest" description="Disordered" evidence="1">
    <location>
        <begin position="138"/>
        <end position="200"/>
    </location>
</feature>
<dbReference type="RefSeq" id="WP_146517281.1">
    <property type="nucleotide sequence ID" value="NZ_SJPI01000003.1"/>
</dbReference>
<dbReference type="Pfam" id="PF07811">
    <property type="entry name" value="TadE"/>
    <property type="match status" value="1"/>
</dbReference>
<keyword evidence="2" id="KW-0472">Membrane</keyword>
<accession>A0A5C5WI53</accession>
<feature type="compositionally biased region" description="Pro residues" evidence="1">
    <location>
        <begin position="147"/>
        <end position="157"/>
    </location>
</feature>
<dbReference type="Proteomes" id="UP000316598">
    <property type="component" value="Unassembled WGS sequence"/>
</dbReference>
<dbReference type="InterPro" id="IPR012495">
    <property type="entry name" value="TadE-like_dom"/>
</dbReference>
<evidence type="ECO:0000256" key="1">
    <source>
        <dbReference type="SAM" id="MobiDB-lite"/>
    </source>
</evidence>
<proteinExistence type="predicted"/>
<dbReference type="OrthoDB" id="285462at2"/>
<keyword evidence="2" id="KW-0812">Transmembrane</keyword>
<evidence type="ECO:0000313" key="4">
    <source>
        <dbReference type="EMBL" id="TWT49741.1"/>
    </source>
</evidence>
<feature type="compositionally biased region" description="Pro residues" evidence="1">
    <location>
        <begin position="185"/>
        <end position="200"/>
    </location>
</feature>
<organism evidence="4 5">
    <name type="scientific">Rubripirellula amarantea</name>
    <dbReference type="NCBI Taxonomy" id="2527999"/>
    <lineage>
        <taxon>Bacteria</taxon>
        <taxon>Pseudomonadati</taxon>
        <taxon>Planctomycetota</taxon>
        <taxon>Planctomycetia</taxon>
        <taxon>Pirellulales</taxon>
        <taxon>Pirellulaceae</taxon>
        <taxon>Rubripirellula</taxon>
    </lineage>
</organism>
<name>A0A5C5WI53_9BACT</name>
<dbReference type="AlphaFoldDB" id="A0A5C5WI53"/>
<comment type="caution">
    <text evidence="4">The sequence shown here is derived from an EMBL/GenBank/DDBJ whole genome shotgun (WGS) entry which is preliminary data.</text>
</comment>
<feature type="compositionally biased region" description="Acidic residues" evidence="1">
    <location>
        <begin position="173"/>
        <end position="184"/>
    </location>
</feature>
<evidence type="ECO:0000256" key="2">
    <source>
        <dbReference type="SAM" id="Phobius"/>
    </source>
</evidence>
<keyword evidence="5" id="KW-1185">Reference proteome</keyword>